<dbReference type="GO" id="GO:0016740">
    <property type="term" value="F:transferase activity"/>
    <property type="evidence" value="ECO:0007669"/>
    <property type="project" value="UniProtKB-KW"/>
</dbReference>
<gene>
    <name evidence="2" type="ORF">FPQ15_04775</name>
</gene>
<evidence type="ECO:0000259" key="1">
    <source>
        <dbReference type="Pfam" id="PF04230"/>
    </source>
</evidence>
<evidence type="ECO:0000313" key="3">
    <source>
        <dbReference type="Proteomes" id="UP000319483"/>
    </source>
</evidence>
<dbReference type="EMBL" id="VMHM01000005">
    <property type="protein sequence ID" value="TSK03700.1"/>
    <property type="molecule type" value="Genomic_DNA"/>
</dbReference>
<sequence>MIMNLDNNYKKTKIAIMSVADILNYGDTLFSFVARQEILKRLPNAEFRFFTPTSSVIEGETFYGYTRENLEIFKPTAILVIGGEVIHKYDKVVWHEMYKNINKPILSDNVSDTFFDWLDYPCFKAWFSVGVLYFNDGNKIDLTNLNKLNYIGVRGILSKKNLELNLLTSNSKIKMVPDIGWLFNRYFSDYKMQLDTLEKNLGLSILDKKYVVFNINHTSIQKHEIEKVKNILNNFAIDHDCYIFLLPIIKSYKDTEDLIGFKASHIFLLPDNLSLKETGALLMGAWFYIGSSLHAAITTMSNFKNAAIIHDVQLTKFQDHFAHSMRIDFWDNNWLNIGTILEKLKETPLLSLKKYAEYMSITIDEKLDELCNILSS</sequence>
<dbReference type="Pfam" id="PF04230">
    <property type="entry name" value="PS_pyruv_trans"/>
    <property type="match status" value="1"/>
</dbReference>
<protein>
    <submittedName>
        <fullName evidence="2">Polysaccharide pyruvyl transferase family protein</fullName>
    </submittedName>
</protein>
<keyword evidence="2" id="KW-0808">Transferase</keyword>
<evidence type="ECO:0000313" key="2">
    <source>
        <dbReference type="EMBL" id="TSK03700.1"/>
    </source>
</evidence>
<feature type="domain" description="Polysaccharide pyruvyl transferase" evidence="1">
    <location>
        <begin position="24"/>
        <end position="306"/>
    </location>
</feature>
<dbReference type="Proteomes" id="UP000319483">
    <property type="component" value="Unassembled WGS sequence"/>
</dbReference>
<organism evidence="2 3">
    <name type="scientific">Gilliamella apicola</name>
    <dbReference type="NCBI Taxonomy" id="1196095"/>
    <lineage>
        <taxon>Bacteria</taxon>
        <taxon>Pseudomonadati</taxon>
        <taxon>Pseudomonadota</taxon>
        <taxon>Gammaproteobacteria</taxon>
        <taxon>Orbales</taxon>
        <taxon>Orbaceae</taxon>
        <taxon>Gilliamella</taxon>
    </lineage>
</organism>
<dbReference type="InterPro" id="IPR007345">
    <property type="entry name" value="Polysacch_pyruvyl_Trfase"/>
</dbReference>
<name>A0A556SRC9_9GAMM</name>
<comment type="caution">
    <text evidence="2">The sequence shown here is derived from an EMBL/GenBank/DDBJ whole genome shotgun (WGS) entry which is preliminary data.</text>
</comment>
<proteinExistence type="predicted"/>
<dbReference type="AlphaFoldDB" id="A0A556SRC9"/>
<dbReference type="RefSeq" id="WP_144091662.1">
    <property type="nucleotide sequence ID" value="NZ_VMHM01000005.1"/>
</dbReference>
<accession>A0A556SRC9</accession>
<reference evidence="2 3" key="1">
    <citation type="submission" date="2019-07" db="EMBL/GenBank/DDBJ databases">
        <title>Gilliamella genomes.</title>
        <authorList>
            <person name="Zheng H."/>
        </authorList>
    </citation>
    <scope>NUCLEOTIDE SEQUENCE [LARGE SCALE GENOMIC DNA]</scope>
    <source>
        <strain evidence="2 3">W8127</strain>
    </source>
</reference>